<dbReference type="EMBL" id="RZGK01000018">
    <property type="protein sequence ID" value="KAF9692489.1"/>
    <property type="molecule type" value="Genomic_DNA"/>
</dbReference>
<accession>A0A8H7IWP7</accession>
<dbReference type="SUPFAM" id="SSF57850">
    <property type="entry name" value="RING/U-box"/>
    <property type="match status" value="1"/>
</dbReference>
<reference evidence="1" key="2">
    <citation type="submission" date="2020-09" db="EMBL/GenBank/DDBJ databases">
        <title>Reference genome assembly for Australian Ascochyta lentis isolate Al4.</title>
        <authorList>
            <person name="Lee R.C."/>
            <person name="Farfan-Caceres L.M."/>
            <person name="Debler J.W."/>
            <person name="Williams A.H."/>
            <person name="Henares B.M."/>
        </authorList>
    </citation>
    <scope>NUCLEOTIDE SEQUENCE</scope>
    <source>
        <strain evidence="1">Al4</strain>
    </source>
</reference>
<protein>
    <recommendedName>
        <fullName evidence="3">RING-type domain-containing protein</fullName>
    </recommendedName>
</protein>
<gene>
    <name evidence="1" type="ORF">EKO04_009739</name>
</gene>
<comment type="caution">
    <text evidence="1">The sequence shown here is derived from an EMBL/GenBank/DDBJ whole genome shotgun (WGS) entry which is preliminary data.</text>
</comment>
<name>A0A8H7IWP7_9PLEO</name>
<dbReference type="AlphaFoldDB" id="A0A8H7IWP7"/>
<dbReference type="Proteomes" id="UP000651452">
    <property type="component" value="Unassembled WGS sequence"/>
</dbReference>
<reference evidence="1" key="1">
    <citation type="submission" date="2018-12" db="EMBL/GenBank/DDBJ databases">
        <authorList>
            <person name="Syme R.A."/>
            <person name="Farfan-Caceres L."/>
            <person name="Lichtenzveig J."/>
        </authorList>
    </citation>
    <scope>NUCLEOTIDE SEQUENCE</scope>
    <source>
        <strain evidence="1">Al4</strain>
    </source>
</reference>
<evidence type="ECO:0000313" key="2">
    <source>
        <dbReference type="Proteomes" id="UP000651452"/>
    </source>
</evidence>
<dbReference type="OrthoDB" id="3798839at2759"/>
<evidence type="ECO:0008006" key="3">
    <source>
        <dbReference type="Google" id="ProtNLM"/>
    </source>
</evidence>
<proteinExistence type="predicted"/>
<organism evidence="1 2">
    <name type="scientific">Ascochyta lentis</name>
    <dbReference type="NCBI Taxonomy" id="205686"/>
    <lineage>
        <taxon>Eukaryota</taxon>
        <taxon>Fungi</taxon>
        <taxon>Dikarya</taxon>
        <taxon>Ascomycota</taxon>
        <taxon>Pezizomycotina</taxon>
        <taxon>Dothideomycetes</taxon>
        <taxon>Pleosporomycetidae</taxon>
        <taxon>Pleosporales</taxon>
        <taxon>Pleosporineae</taxon>
        <taxon>Didymellaceae</taxon>
        <taxon>Ascochyta</taxon>
    </lineage>
</organism>
<sequence>MPRINNINRCAYKLPNDKYQCQKTGDKLQPHLNLWYCHYHDCHAQDRCQTLIEWAGMGAQCEQLGVWDDELGMKVCEWHGLRGRGDGWPVMENGVWKHVGALGMGADDSESLSWAPLTVSIGEQTGCESRVEDTSMEVDSEQSSPAEEDIVEHETLRNSAEADATTIVPDEDDELPTTVPSTTNTNNLTATRCTCISPPPPNPKQTPVPTLYQVYTDMLPTLLQPRTSSPTLQPPYPNILTSFRPRTSSPIPLDSPIYRQAHPNIFTSLFHPPTNAPRNSAMYNQCCICLELHNSDVMHPVGKCGHRYRELCVKKVVKGGSGEGVRRRYNCVGCEDWVGGLVG</sequence>
<keyword evidence="2" id="KW-1185">Reference proteome</keyword>
<evidence type="ECO:0000313" key="1">
    <source>
        <dbReference type="EMBL" id="KAF9692489.1"/>
    </source>
</evidence>